<dbReference type="Pfam" id="PF20684">
    <property type="entry name" value="Fung_rhodopsin"/>
    <property type="match status" value="1"/>
</dbReference>
<comment type="subcellular location">
    <subcellularLocation>
        <location evidence="1">Membrane</location>
        <topology evidence="1">Multi-pass membrane protein</topology>
    </subcellularLocation>
</comment>
<evidence type="ECO:0000259" key="8">
    <source>
        <dbReference type="Pfam" id="PF20684"/>
    </source>
</evidence>
<dbReference type="GO" id="GO:0016020">
    <property type="term" value="C:membrane"/>
    <property type="evidence" value="ECO:0007669"/>
    <property type="project" value="UniProtKB-SubCell"/>
</dbReference>
<proteinExistence type="inferred from homology"/>
<keyword evidence="10" id="KW-1185">Reference proteome</keyword>
<evidence type="ECO:0000256" key="5">
    <source>
        <dbReference type="ARBA" id="ARBA00038359"/>
    </source>
</evidence>
<name>A0A9P4W7H4_CURKU</name>
<feature type="transmembrane region" description="Helical" evidence="7">
    <location>
        <begin position="62"/>
        <end position="87"/>
    </location>
</feature>
<reference evidence="9" key="1">
    <citation type="submission" date="2019-04" db="EMBL/GenBank/DDBJ databases">
        <title>Sequencing of skin fungus with MAO and IRED activity.</title>
        <authorList>
            <person name="Marsaioli A.J."/>
            <person name="Bonatto J.M.C."/>
            <person name="Reis Junior O."/>
        </authorList>
    </citation>
    <scope>NUCLEOTIDE SEQUENCE</scope>
    <source>
        <strain evidence="9">30M1</strain>
    </source>
</reference>
<dbReference type="InterPro" id="IPR052337">
    <property type="entry name" value="SAT4-like"/>
</dbReference>
<feature type="transmembrane region" description="Helical" evidence="7">
    <location>
        <begin position="226"/>
        <end position="245"/>
    </location>
</feature>
<protein>
    <recommendedName>
        <fullName evidence="8">Rhodopsin domain-containing protein</fullName>
    </recommendedName>
</protein>
<gene>
    <name evidence="9" type="ORF">E8E13_008735</name>
</gene>
<feature type="transmembrane region" description="Helical" evidence="7">
    <location>
        <begin position="107"/>
        <end position="126"/>
    </location>
</feature>
<feature type="domain" description="Rhodopsin" evidence="8">
    <location>
        <begin position="48"/>
        <end position="294"/>
    </location>
</feature>
<evidence type="ECO:0000313" key="10">
    <source>
        <dbReference type="Proteomes" id="UP000801428"/>
    </source>
</evidence>
<evidence type="ECO:0000256" key="2">
    <source>
        <dbReference type="ARBA" id="ARBA00022692"/>
    </source>
</evidence>
<feature type="transmembrane region" description="Helical" evidence="7">
    <location>
        <begin position="29"/>
        <end position="50"/>
    </location>
</feature>
<dbReference type="InterPro" id="IPR049326">
    <property type="entry name" value="Rhodopsin_dom_fungi"/>
</dbReference>
<dbReference type="PANTHER" id="PTHR33048">
    <property type="entry name" value="PTH11-LIKE INTEGRAL MEMBRANE PROTEIN (AFU_ORTHOLOGUE AFUA_5G11245)"/>
    <property type="match status" value="1"/>
</dbReference>
<accession>A0A9P4W7H4</accession>
<feature type="region of interest" description="Disordered" evidence="6">
    <location>
        <begin position="356"/>
        <end position="378"/>
    </location>
</feature>
<dbReference type="Proteomes" id="UP000801428">
    <property type="component" value="Unassembled WGS sequence"/>
</dbReference>
<evidence type="ECO:0000256" key="4">
    <source>
        <dbReference type="ARBA" id="ARBA00023136"/>
    </source>
</evidence>
<evidence type="ECO:0000256" key="3">
    <source>
        <dbReference type="ARBA" id="ARBA00022989"/>
    </source>
</evidence>
<evidence type="ECO:0000313" key="9">
    <source>
        <dbReference type="EMBL" id="KAF3003687.1"/>
    </source>
</evidence>
<comment type="similarity">
    <text evidence="5">Belongs to the SAT4 family.</text>
</comment>
<evidence type="ECO:0000256" key="7">
    <source>
        <dbReference type="SAM" id="Phobius"/>
    </source>
</evidence>
<sequence length="378" mass="43005">MDAFSSAIYEMSQAYPDPKGKRPVANYPVTMYGVTIVFHVIAWVAIGFRLHTRLRVVREPWWDDFFVLMAGVVNLVSVIAFLGGIKYGLGQHLVYILPTLQDMMKHLYVTNAAYHTTTALIKISLLMQYLRLFRQGTLRYITLILLGTVAAWGIAFSFLAWFPCIPVSGFWDRKAGDVCYGFGYRTPDEARATLLVFASTNMFFDITIFLIPLTEFFRPGLRRKQVMAMAGLFTMGSIVVLMAVLRLWSTFKHNGEITKSFDFTWWYPEVLIISCLEIDFAIICASMPIFWPTVVANWNSIFVTKEVHVTHTDRVQDFEMGRPTSLKSTVSQEGLTKLPTADRKYYYFGDDLHDPNMGAKSPALTVDEQQEPPAKSGR</sequence>
<keyword evidence="2 7" id="KW-0812">Transmembrane</keyword>
<evidence type="ECO:0000256" key="6">
    <source>
        <dbReference type="SAM" id="MobiDB-lite"/>
    </source>
</evidence>
<dbReference type="PANTHER" id="PTHR33048:SF47">
    <property type="entry name" value="INTEGRAL MEMBRANE PROTEIN-RELATED"/>
    <property type="match status" value="1"/>
</dbReference>
<dbReference type="EMBL" id="SWKU01000009">
    <property type="protein sequence ID" value="KAF3003687.1"/>
    <property type="molecule type" value="Genomic_DNA"/>
</dbReference>
<keyword evidence="4 7" id="KW-0472">Membrane</keyword>
<feature type="transmembrane region" description="Helical" evidence="7">
    <location>
        <begin position="138"/>
        <end position="162"/>
    </location>
</feature>
<organism evidence="9 10">
    <name type="scientific">Curvularia kusanoi</name>
    <name type="common">Cochliobolus kusanoi</name>
    <dbReference type="NCBI Taxonomy" id="90978"/>
    <lineage>
        <taxon>Eukaryota</taxon>
        <taxon>Fungi</taxon>
        <taxon>Dikarya</taxon>
        <taxon>Ascomycota</taxon>
        <taxon>Pezizomycotina</taxon>
        <taxon>Dothideomycetes</taxon>
        <taxon>Pleosporomycetidae</taxon>
        <taxon>Pleosporales</taxon>
        <taxon>Pleosporineae</taxon>
        <taxon>Pleosporaceae</taxon>
        <taxon>Curvularia</taxon>
    </lineage>
</organism>
<feature type="transmembrane region" description="Helical" evidence="7">
    <location>
        <begin position="192"/>
        <end position="214"/>
    </location>
</feature>
<dbReference type="AlphaFoldDB" id="A0A9P4W7H4"/>
<comment type="caution">
    <text evidence="9">The sequence shown here is derived from an EMBL/GenBank/DDBJ whole genome shotgun (WGS) entry which is preliminary data.</text>
</comment>
<keyword evidence="3 7" id="KW-1133">Transmembrane helix</keyword>
<evidence type="ECO:0000256" key="1">
    <source>
        <dbReference type="ARBA" id="ARBA00004141"/>
    </source>
</evidence>
<feature type="transmembrane region" description="Helical" evidence="7">
    <location>
        <begin position="265"/>
        <end position="291"/>
    </location>
</feature>
<dbReference type="OrthoDB" id="61113at2759"/>